<dbReference type="PANTHER" id="PTHR21321:SF4">
    <property type="entry name" value="EXOSOME COMPLEX COMPONENT RRP4"/>
    <property type="match status" value="1"/>
</dbReference>
<dbReference type="OMA" id="GPYIPEV"/>
<dbReference type="GO" id="GO:0016787">
    <property type="term" value="F:hydrolase activity"/>
    <property type="evidence" value="ECO:0007669"/>
    <property type="project" value="UniProtKB-KW"/>
</dbReference>
<protein>
    <recommendedName>
        <fullName evidence="4">Exosome complex component Rrp4</fullName>
    </recommendedName>
</protein>
<dbReference type="EMBL" id="CP012173">
    <property type="protein sequence ID" value="AKV75503.1"/>
    <property type="molecule type" value="Genomic_DNA"/>
</dbReference>
<keyword evidence="6" id="KW-0378">Hydrolase</keyword>
<proteinExistence type="inferred from homology"/>
<dbReference type="Gene3D" id="3.30.1370.10">
    <property type="entry name" value="K Homology domain, type 1"/>
    <property type="match status" value="1"/>
</dbReference>
<keyword evidence="3 4" id="KW-0694">RNA-binding</keyword>
<evidence type="ECO:0000256" key="4">
    <source>
        <dbReference type="HAMAP-Rule" id="MF_00623"/>
    </source>
</evidence>
<dbReference type="EMBL" id="CP012174">
    <property type="protein sequence ID" value="AKV77749.1"/>
    <property type="molecule type" value="Genomic_DNA"/>
</dbReference>
<dbReference type="Gene3D" id="2.40.50.100">
    <property type="match status" value="1"/>
</dbReference>
<comment type="subunit">
    <text evidence="4">Component of the archaeal exosome complex. Forms a trimer of Rrp4 and/or Csl4 subunits. The trimer associates with an hexameric ring-like arrangement composed of 3 Rrp41-Rrp42 heterodimers.</text>
</comment>
<dbReference type="InterPro" id="IPR023474">
    <property type="entry name" value="Rrp4"/>
</dbReference>
<dbReference type="GO" id="GO:0005737">
    <property type="term" value="C:cytoplasm"/>
    <property type="evidence" value="ECO:0007669"/>
    <property type="project" value="UniProtKB-SubCell"/>
</dbReference>
<reference evidence="14 15" key="2">
    <citation type="journal article" date="2015" name="Genome Announc.">
        <title>Complete Genome Sequences of Evolved Arsenate-Resistant Metallosphaera sedula Strains.</title>
        <authorList>
            <person name="Ai C."/>
            <person name="McCarthy S."/>
            <person name="Schackwitz W."/>
            <person name="Martin J."/>
            <person name="Lipzen A."/>
            <person name="Blum P."/>
        </authorList>
    </citation>
    <scope>NUCLEOTIDE SEQUENCE [LARGE SCALE GENOMIC DNA]</scope>
    <source>
        <strain evidence="9 15">ARS120-1</strain>
        <strain evidence="10 14">ARS120-2</strain>
        <strain evidence="7 17">ARS50-1</strain>
        <strain evidence="8 16">ARS50-2</strain>
    </source>
</reference>
<dbReference type="SUPFAM" id="SSF54791">
    <property type="entry name" value="Eukaryotic type KH-domain (KH-domain type I)"/>
    <property type="match status" value="1"/>
</dbReference>
<dbReference type="InterPro" id="IPR012340">
    <property type="entry name" value="NA-bd_OB-fold"/>
</dbReference>
<dbReference type="PROSITE" id="PS50126">
    <property type="entry name" value="S1"/>
    <property type="match status" value="1"/>
</dbReference>
<dbReference type="EMBL" id="CP012176">
    <property type="protein sequence ID" value="AKV82239.1"/>
    <property type="molecule type" value="Genomic_DNA"/>
</dbReference>
<dbReference type="Proteomes" id="UP000056255">
    <property type="component" value="Chromosome"/>
</dbReference>
<evidence type="ECO:0000313" key="13">
    <source>
        <dbReference type="Proteomes" id="UP000056255"/>
    </source>
</evidence>
<evidence type="ECO:0000313" key="16">
    <source>
        <dbReference type="Proteomes" id="UP000062475"/>
    </source>
</evidence>
<keyword evidence="2 4" id="KW-0271">Exosome</keyword>
<dbReference type="InterPro" id="IPR003029">
    <property type="entry name" value="S1_domain"/>
</dbReference>
<dbReference type="CDD" id="cd22524">
    <property type="entry name" value="KH-I_Rrp4_prokar"/>
    <property type="match status" value="1"/>
</dbReference>
<dbReference type="Proteomes" id="UP000068832">
    <property type="component" value="Chromosome"/>
</dbReference>
<evidence type="ECO:0000256" key="1">
    <source>
        <dbReference type="ARBA" id="ARBA00022490"/>
    </source>
</evidence>
<dbReference type="EMBL" id="CP012175">
    <property type="protein sequence ID" value="AKV79994.1"/>
    <property type="molecule type" value="Genomic_DNA"/>
</dbReference>
<dbReference type="NCBIfam" id="NF003181">
    <property type="entry name" value="PRK04163.1-1"/>
    <property type="match status" value="1"/>
</dbReference>
<name>A0A088E4G3_9CREN</name>
<evidence type="ECO:0000313" key="17">
    <source>
        <dbReference type="Proteomes" id="UP000068832"/>
    </source>
</evidence>
<dbReference type="EMBL" id="CP008822">
    <property type="protein sequence ID" value="AIM26240.1"/>
    <property type="molecule type" value="Genomic_DNA"/>
</dbReference>
<dbReference type="InterPro" id="IPR048565">
    <property type="entry name" value="S1_RRP4"/>
</dbReference>
<dbReference type="GO" id="GO:0071034">
    <property type="term" value="P:CUT catabolic process"/>
    <property type="evidence" value="ECO:0007669"/>
    <property type="project" value="TreeGrafter"/>
</dbReference>
<dbReference type="GO" id="GO:0000467">
    <property type="term" value="P:exonucleolytic trimming to generate mature 3'-end of 5.8S rRNA from tricistronic rRNA transcript (SSU-rRNA, 5.8S rRNA, LSU-rRNA)"/>
    <property type="evidence" value="ECO:0007669"/>
    <property type="project" value="TreeGrafter"/>
</dbReference>
<keyword evidence="1 4" id="KW-0963">Cytoplasm</keyword>
<evidence type="ECO:0000313" key="9">
    <source>
        <dbReference type="EMBL" id="AKV77749.1"/>
    </source>
</evidence>
<dbReference type="InterPro" id="IPR026699">
    <property type="entry name" value="Exosome_RNA_bind1/RRP40/RRP4"/>
</dbReference>
<dbReference type="InterPro" id="IPR036612">
    <property type="entry name" value="KH_dom_type_1_sf"/>
</dbReference>
<evidence type="ECO:0000313" key="8">
    <source>
        <dbReference type="EMBL" id="AKV75503.1"/>
    </source>
</evidence>
<evidence type="ECO:0000313" key="12">
    <source>
        <dbReference type="Proteomes" id="UP000029084"/>
    </source>
</evidence>
<dbReference type="EMBL" id="CP012172">
    <property type="protein sequence ID" value="AKV73259.1"/>
    <property type="molecule type" value="Genomic_DNA"/>
</dbReference>
<sequence length="247" mass="27051">MSTENKIYLQDRTVVVPGDLIAEGNFQIPWSPYVIKQGNKYYASVIGVVEVKDSIFEVIPLEGSHYYPRIGDTVIALVEDVELYGWTTDIKAPYSAYLPASSLLGRPANVGEDLRRYIDVGDYVIAKVESFDRTSDPVLSVKGKGLGRVSSGTVIDILPVKVPRVVGKGKSMLETLSTETGCDILVAQNGRVLANCPSKEKENVLIMAIRTIERESHTKGLTDRIKKLIKESLGDNSVTSSEAQTNT</sequence>
<dbReference type="SUPFAM" id="SSF50249">
    <property type="entry name" value="Nucleic acid-binding proteins"/>
    <property type="match status" value="1"/>
</dbReference>
<dbReference type="Gene3D" id="2.40.50.140">
    <property type="entry name" value="Nucleic acid-binding proteins"/>
    <property type="match status" value="1"/>
</dbReference>
<evidence type="ECO:0000313" key="11">
    <source>
        <dbReference type="EMBL" id="AKV82239.1"/>
    </source>
</evidence>
<evidence type="ECO:0000256" key="3">
    <source>
        <dbReference type="ARBA" id="ARBA00022884"/>
    </source>
</evidence>
<dbReference type="Pfam" id="PF22625">
    <property type="entry name" value="ECR1_N_2"/>
    <property type="match status" value="1"/>
</dbReference>
<reference evidence="6 12" key="1">
    <citation type="journal article" date="2014" name="J. Bacteriol.">
        <title>Role of an Archaeal PitA Transporter in the Copper and Arsenic Resistance of Metallosphaera sedula, an Extreme Thermoacidophile.</title>
        <authorList>
            <person name="McCarthy S."/>
            <person name="Ai C."/>
            <person name="Wheaton G."/>
            <person name="Tevatia R."/>
            <person name="Eckrich V."/>
            <person name="Kelly R."/>
            <person name="Blum P."/>
        </authorList>
    </citation>
    <scope>NUCLEOTIDE SEQUENCE [LARGE SCALE GENOMIC DNA]</scope>
    <source>
        <strain evidence="6 12">CuR1</strain>
    </source>
</reference>
<dbReference type="GO" id="GO:0034475">
    <property type="term" value="P:U4 snRNA 3'-end processing"/>
    <property type="evidence" value="ECO:0007669"/>
    <property type="project" value="TreeGrafter"/>
</dbReference>
<feature type="domain" description="S1 motif" evidence="5">
    <location>
        <begin position="71"/>
        <end position="142"/>
    </location>
</feature>
<dbReference type="AlphaFoldDB" id="A0A088E4G3"/>
<comment type="function">
    <text evidence="4">Non-catalytic component of the exosome, which is a complex involved in RNA degradation. Increases the RNA binding and the efficiency of RNA degradation. Confers strong poly(A) specificity to the exosome.</text>
</comment>
<accession>A0A088E4G3</accession>
<dbReference type="Proteomes" id="UP000029084">
    <property type="component" value="Chromosome"/>
</dbReference>
<dbReference type="OrthoDB" id="35160at2157"/>
<evidence type="ECO:0000313" key="14">
    <source>
        <dbReference type="Proteomes" id="UP000061362"/>
    </source>
</evidence>
<dbReference type="CDD" id="cd05789">
    <property type="entry name" value="S1_Rrp4"/>
    <property type="match status" value="1"/>
</dbReference>
<comment type="subcellular location">
    <subcellularLocation>
        <location evidence="4">Cytoplasm</location>
    </subcellularLocation>
</comment>
<dbReference type="PATRIC" id="fig|43687.5.peg.78"/>
<comment type="similarity">
    <text evidence="4">Belongs to the RRP4 family.</text>
</comment>
<evidence type="ECO:0000313" key="6">
    <source>
        <dbReference type="EMBL" id="AIM26240.1"/>
    </source>
</evidence>
<dbReference type="InterPro" id="IPR054371">
    <property type="entry name" value="RRP4_N"/>
</dbReference>
<evidence type="ECO:0000313" key="15">
    <source>
        <dbReference type="Proteomes" id="UP000062398"/>
    </source>
</evidence>
<dbReference type="GO" id="GO:0071051">
    <property type="term" value="P:poly(A)-dependent snoRNA 3'-end processing"/>
    <property type="evidence" value="ECO:0007669"/>
    <property type="project" value="TreeGrafter"/>
</dbReference>
<evidence type="ECO:0000313" key="10">
    <source>
        <dbReference type="EMBL" id="AKV79994.1"/>
    </source>
</evidence>
<evidence type="ECO:0000313" key="7">
    <source>
        <dbReference type="EMBL" id="AKV73259.1"/>
    </source>
</evidence>
<gene>
    <name evidence="4" type="primary">rrp4</name>
    <name evidence="6" type="ORF">HA72_0076</name>
    <name evidence="7" type="ORF">MsedA_0082</name>
    <name evidence="8" type="ORF">MsedB_0082</name>
    <name evidence="9" type="ORF">MsedC_0081</name>
    <name evidence="10" type="ORF">MsedD_0082</name>
    <name evidence="11" type="ORF">MsedE_0082</name>
</gene>
<dbReference type="SUPFAM" id="SSF110324">
    <property type="entry name" value="Ribosomal L27 protein-like"/>
    <property type="match status" value="1"/>
</dbReference>
<dbReference type="Proteomes" id="UP000062398">
    <property type="component" value="Chromosome"/>
</dbReference>
<dbReference type="Proteomes" id="UP000062475">
    <property type="component" value="Chromosome"/>
</dbReference>
<dbReference type="GeneID" id="97614910"/>
<dbReference type="HAMAP" id="MF_00623">
    <property type="entry name" value="Exosome_Rrp4"/>
    <property type="match status" value="1"/>
</dbReference>
<reference evidence="11 13" key="3">
    <citation type="submission" date="2015-07" db="EMBL/GenBank/DDBJ databases">
        <title>Physiological, transcriptional responses and genome re-sequencing of acid resistant extremely thermoacidophilic Metallosphaera sedula SARC-M1.</title>
        <authorList>
            <person name="Ai C."/>
            <person name="McCarthy S."/>
            <person name="Eckrich V."/>
            <person name="Rudrappa D."/>
            <person name="Qiu G."/>
            <person name="Blum P."/>
        </authorList>
    </citation>
    <scope>NUCLEOTIDE SEQUENCE [LARGE SCALE GENOMIC DNA]</scope>
    <source>
        <strain evidence="11 13">SARC-M1</strain>
    </source>
</reference>
<evidence type="ECO:0000256" key="2">
    <source>
        <dbReference type="ARBA" id="ARBA00022835"/>
    </source>
</evidence>
<dbReference type="PANTHER" id="PTHR21321">
    <property type="entry name" value="PNAS-3 RELATED"/>
    <property type="match status" value="1"/>
</dbReference>
<dbReference type="Proteomes" id="UP000061362">
    <property type="component" value="Chromosome"/>
</dbReference>
<dbReference type="SMART" id="SM00316">
    <property type="entry name" value="S1"/>
    <property type="match status" value="1"/>
</dbReference>
<dbReference type="GO" id="GO:0000178">
    <property type="term" value="C:exosome (RNase complex)"/>
    <property type="evidence" value="ECO:0007669"/>
    <property type="project" value="UniProtKB-KW"/>
</dbReference>
<dbReference type="GO" id="GO:0008143">
    <property type="term" value="F:poly(A) binding"/>
    <property type="evidence" value="ECO:0007669"/>
    <property type="project" value="InterPro"/>
</dbReference>
<evidence type="ECO:0000259" key="5">
    <source>
        <dbReference type="PROSITE" id="PS50126"/>
    </source>
</evidence>
<dbReference type="RefSeq" id="WP_011921222.1">
    <property type="nucleotide sequence ID" value="NZ_AP019770.1"/>
</dbReference>
<organism evidence="6 12">
    <name type="scientific">Metallosphaera sedula</name>
    <dbReference type="NCBI Taxonomy" id="43687"/>
    <lineage>
        <taxon>Archaea</taxon>
        <taxon>Thermoproteota</taxon>
        <taxon>Thermoprotei</taxon>
        <taxon>Sulfolobales</taxon>
        <taxon>Sulfolobaceae</taxon>
        <taxon>Metallosphaera</taxon>
    </lineage>
</organism>